<organism evidence="2 3">
    <name type="scientific">Peptoniphilus harei</name>
    <dbReference type="NCBI Taxonomy" id="54005"/>
    <lineage>
        <taxon>Bacteria</taxon>
        <taxon>Bacillati</taxon>
        <taxon>Bacillota</taxon>
        <taxon>Tissierellia</taxon>
        <taxon>Tissierellales</taxon>
        <taxon>Peptoniphilaceae</taxon>
        <taxon>Peptoniphilus</taxon>
    </lineage>
</organism>
<evidence type="ECO:0000313" key="3">
    <source>
        <dbReference type="Proteomes" id="UP000250070"/>
    </source>
</evidence>
<reference evidence="2 3" key="1">
    <citation type="submission" date="2018-06" db="EMBL/GenBank/DDBJ databases">
        <authorList>
            <consortium name="Pathogen Informatics"/>
            <person name="Doyle S."/>
        </authorList>
    </citation>
    <scope>NUCLEOTIDE SEQUENCE [LARGE SCALE GENOMIC DNA]</scope>
    <source>
        <strain evidence="2 3">NCTC13076</strain>
    </source>
</reference>
<proteinExistence type="predicted"/>
<name>A0A2X1XZS5_9FIRM</name>
<keyword evidence="1" id="KW-0812">Transmembrane</keyword>
<feature type="transmembrane region" description="Helical" evidence="1">
    <location>
        <begin position="64"/>
        <end position="87"/>
    </location>
</feature>
<feature type="transmembrane region" description="Helical" evidence="1">
    <location>
        <begin position="6"/>
        <end position="25"/>
    </location>
</feature>
<gene>
    <name evidence="2" type="ORF">NCTC13076_01308</name>
</gene>
<dbReference type="EMBL" id="UATM01000032">
    <property type="protein sequence ID" value="SPY48149.1"/>
    <property type="molecule type" value="Genomic_DNA"/>
</dbReference>
<dbReference type="InterPro" id="IPR010540">
    <property type="entry name" value="CmpB_TMEM229"/>
</dbReference>
<dbReference type="AlphaFoldDB" id="A0A2X1XZS5"/>
<protein>
    <submittedName>
        <fullName evidence="2">Predicted membrane protein</fullName>
    </submittedName>
</protein>
<feature type="transmembrane region" description="Helical" evidence="1">
    <location>
        <begin position="108"/>
        <end position="136"/>
    </location>
</feature>
<sequence>MRYQEFYLIFFIYSFLGWCWETFPCSAIELDKIHNRGFLLGPICPIYGLGASLSFGLLKNFESSLWIFIYSAFLSCLIEYIIGYLLERFFHKRWWDYSNYPFQIKRRVCLYGLLIFGLANILIVKKITPILFFFLSLSSDKLINIILFLFVTCFTLDLILTVNHLVNGSERLDKIYELIDRNLNAYFKDLNESERLANLKVLEESKKFKSKLLDINSNLKEREESIKKLIRQK</sequence>
<keyword evidence="1" id="KW-1133">Transmembrane helix</keyword>
<evidence type="ECO:0000256" key="1">
    <source>
        <dbReference type="SAM" id="Phobius"/>
    </source>
</evidence>
<dbReference type="GeneID" id="83862787"/>
<dbReference type="RefSeq" id="WP_112889959.1">
    <property type="nucleotide sequence ID" value="NZ_CP068103.1"/>
</dbReference>
<accession>A0A2X1XZS5</accession>
<keyword evidence="1" id="KW-0472">Membrane</keyword>
<dbReference type="OrthoDB" id="9789229at2"/>
<dbReference type="Proteomes" id="UP000250070">
    <property type="component" value="Unassembled WGS sequence"/>
</dbReference>
<dbReference type="Pfam" id="PF06541">
    <property type="entry name" value="ABC_trans_CmpB"/>
    <property type="match status" value="1"/>
</dbReference>
<evidence type="ECO:0000313" key="2">
    <source>
        <dbReference type="EMBL" id="SPY48149.1"/>
    </source>
</evidence>
<feature type="transmembrane region" description="Helical" evidence="1">
    <location>
        <begin position="142"/>
        <end position="166"/>
    </location>
</feature>